<dbReference type="Gene3D" id="2.60.120.10">
    <property type="entry name" value="Jelly Rolls"/>
    <property type="match status" value="1"/>
</dbReference>
<dbReference type="Proteomes" id="UP001249851">
    <property type="component" value="Unassembled WGS sequence"/>
</dbReference>
<dbReference type="Gene3D" id="1.10.287.70">
    <property type="match status" value="1"/>
</dbReference>
<keyword evidence="13" id="KW-1185">Reference proteome</keyword>
<dbReference type="GO" id="GO:0017071">
    <property type="term" value="C:intracellular cyclic nucleotide activated cation channel complex"/>
    <property type="evidence" value="ECO:0007669"/>
    <property type="project" value="TreeGrafter"/>
</dbReference>
<evidence type="ECO:0000256" key="3">
    <source>
        <dbReference type="ARBA" id="ARBA00022692"/>
    </source>
</evidence>
<keyword evidence="5" id="KW-0406">Ion transport</keyword>
<evidence type="ECO:0000256" key="4">
    <source>
        <dbReference type="ARBA" id="ARBA00022989"/>
    </source>
</evidence>
<comment type="caution">
    <text evidence="12">The sequence shown here is derived from an EMBL/GenBank/DDBJ whole genome shotgun (WGS) entry which is preliminary data.</text>
</comment>
<evidence type="ECO:0000256" key="5">
    <source>
        <dbReference type="ARBA" id="ARBA00023065"/>
    </source>
</evidence>
<name>A0AAD9VG49_ACRCE</name>
<keyword evidence="2" id="KW-0813">Transport</keyword>
<dbReference type="SUPFAM" id="SSF81324">
    <property type="entry name" value="Voltage-gated potassium channels"/>
    <property type="match status" value="1"/>
</dbReference>
<feature type="domain" description="Cyclic nucleotide-binding" evidence="11">
    <location>
        <begin position="484"/>
        <end position="562"/>
    </location>
</feature>
<dbReference type="InterPro" id="IPR005821">
    <property type="entry name" value="Ion_trans_dom"/>
</dbReference>
<evidence type="ECO:0000259" key="11">
    <source>
        <dbReference type="PROSITE" id="PS50042"/>
    </source>
</evidence>
<feature type="transmembrane region" description="Helical" evidence="10">
    <location>
        <begin position="139"/>
        <end position="163"/>
    </location>
</feature>
<comment type="subcellular location">
    <subcellularLocation>
        <location evidence="1">Membrane</location>
        <topology evidence="1">Multi-pass membrane protein</topology>
    </subcellularLocation>
</comment>
<evidence type="ECO:0000256" key="6">
    <source>
        <dbReference type="ARBA" id="ARBA00023136"/>
    </source>
</evidence>
<reference evidence="12" key="1">
    <citation type="journal article" date="2023" name="G3 (Bethesda)">
        <title>Whole genome assembly and annotation of the endangered Caribbean coral Acropora cervicornis.</title>
        <authorList>
            <person name="Selwyn J.D."/>
            <person name="Vollmer S.V."/>
        </authorList>
    </citation>
    <scope>NUCLEOTIDE SEQUENCE</scope>
    <source>
        <strain evidence="12">K2</strain>
    </source>
</reference>
<evidence type="ECO:0000256" key="7">
    <source>
        <dbReference type="ARBA" id="ARBA00023286"/>
    </source>
</evidence>
<dbReference type="GO" id="GO:0005223">
    <property type="term" value="F:intracellularly cGMP-activated cation channel activity"/>
    <property type="evidence" value="ECO:0007669"/>
    <property type="project" value="TreeGrafter"/>
</dbReference>
<evidence type="ECO:0000256" key="2">
    <source>
        <dbReference type="ARBA" id="ARBA00022448"/>
    </source>
</evidence>
<dbReference type="PROSITE" id="PS50042">
    <property type="entry name" value="CNMP_BINDING_3"/>
    <property type="match status" value="1"/>
</dbReference>
<sequence>MEGTSQQSQDQEEIPLTAENHVTDALEDTPQIPHVVIESTGQSRFANSVLRVLSLQRFYKKTGRRSRDSWLERYTYQDERDCRRPLMRRSASNSPQVQSPSSEETGSSRDTPEAWLAHDTKEHCSCNVTLVFDPSGKVYFFWLLTVVFAILYNYWIIIFRVAFFVREQKYIIPFMAADYSCDFIFLLDIIVQFRTGYFLDGKIVTNTKQLARRYIKSFGFFLDCASILPTDLLYLLVGPRPFLRFGRLLKAHRCFLFCDRVEIYSGRPKLFNLLKLIHYLFLIIHWVACLYFLLSYFEGFGEDKWVHPTLEGQWAEVGPQYLYSLFRSLVSMTTVGTGKKVTPTSTMSLVFCIFTYLCGVLIFATIVGNAADMIVDLRRHREKYHKKLDGMKEYIAANQLPMDLQRRVIQWFDFAWRYKKDMSEEELFQQLNDNFRAEIAIHVNMDTLKKVVVREKASEETIFMVNYGTISLNFHKPHHVVRRDHVCRQDEIGREMYIVNNGELEVLDKSGAVLAKLSAGRHFGEISILDMKGIGNRRTASVRSVGFSDLFRLSKKDLEEVIEYYPEEKDKLAKIARQTYENQRRERLNQKIKIEERVDDSSLDKNDPRRWLTADKETLQRRLSLIEAKNDVKCIANKFRREHGHEINPREIVATLAQRVRMERSDKESRLIVKEFLAQKTRNKLPKGSTVSHDSFMATCDELPRDNCTKELFAPFLENCAIDQLRKSQRKFFSRPRSRTQDSSPYSSISSDIPLFTFTTNECGYNEQAESSHKERHAELHDGAFTIKLNNITVQNVKAPSFKKGILKQSNRQIMKWRTCNSAENLSCNESGVSESEDPIPNHTNKEENHKIKFKDKLRAHFSKDKKKETRIILATPENSEIVEDSPKFQRAADSIIPTEHDPIKEINKELHCIGDPDKKCTCQVEELQLEKPASSVALTTDASGKQTDVNV</sequence>
<reference evidence="12" key="2">
    <citation type="journal article" date="2023" name="Science">
        <title>Genomic signatures of disease resistance in endangered staghorn corals.</title>
        <authorList>
            <person name="Vollmer S.V."/>
            <person name="Selwyn J.D."/>
            <person name="Despard B.A."/>
            <person name="Roesel C.L."/>
        </authorList>
    </citation>
    <scope>NUCLEOTIDE SEQUENCE</scope>
    <source>
        <strain evidence="12">K2</strain>
    </source>
</reference>
<dbReference type="GO" id="GO:0005886">
    <property type="term" value="C:plasma membrane"/>
    <property type="evidence" value="ECO:0007669"/>
    <property type="project" value="TreeGrafter"/>
</dbReference>
<dbReference type="InterPro" id="IPR018488">
    <property type="entry name" value="cNMP-bd_CS"/>
</dbReference>
<keyword evidence="6 10" id="KW-0472">Membrane</keyword>
<dbReference type="PROSITE" id="PS00889">
    <property type="entry name" value="CNMP_BINDING_2"/>
    <property type="match status" value="1"/>
</dbReference>
<dbReference type="PANTHER" id="PTHR45638:SF11">
    <property type="entry name" value="CYCLIC NUCLEOTIDE-GATED CATION CHANNEL SUBUNIT A"/>
    <property type="match status" value="1"/>
</dbReference>
<feature type="region of interest" description="Disordered" evidence="9">
    <location>
        <begin position="85"/>
        <end position="111"/>
    </location>
</feature>
<dbReference type="FunFam" id="1.10.287.70:FF:000072">
    <property type="entry name" value="Cyclic nucleotide gated channel beta 3"/>
    <property type="match status" value="1"/>
</dbReference>
<keyword evidence="4 10" id="KW-1133">Transmembrane helix</keyword>
<dbReference type="InterPro" id="IPR018490">
    <property type="entry name" value="cNMP-bd_dom_sf"/>
</dbReference>
<evidence type="ECO:0000256" key="8">
    <source>
        <dbReference type="ARBA" id="ARBA00023303"/>
    </source>
</evidence>
<dbReference type="Pfam" id="PF00520">
    <property type="entry name" value="Ion_trans"/>
    <property type="match status" value="1"/>
</dbReference>
<proteinExistence type="predicted"/>
<evidence type="ECO:0000313" key="12">
    <source>
        <dbReference type="EMBL" id="KAK2573241.1"/>
    </source>
</evidence>
<dbReference type="Gene3D" id="1.10.287.630">
    <property type="entry name" value="Helix hairpin bin"/>
    <property type="match status" value="1"/>
</dbReference>
<organism evidence="12 13">
    <name type="scientific">Acropora cervicornis</name>
    <name type="common">Staghorn coral</name>
    <dbReference type="NCBI Taxonomy" id="6130"/>
    <lineage>
        <taxon>Eukaryota</taxon>
        <taxon>Metazoa</taxon>
        <taxon>Cnidaria</taxon>
        <taxon>Anthozoa</taxon>
        <taxon>Hexacorallia</taxon>
        <taxon>Scleractinia</taxon>
        <taxon>Astrocoeniina</taxon>
        <taxon>Acroporidae</taxon>
        <taxon>Acropora</taxon>
    </lineage>
</organism>
<dbReference type="Pfam" id="PF00027">
    <property type="entry name" value="cNMP_binding"/>
    <property type="match status" value="1"/>
</dbReference>
<dbReference type="SMART" id="SM00100">
    <property type="entry name" value="cNMP"/>
    <property type="match status" value="1"/>
</dbReference>
<feature type="transmembrane region" description="Helical" evidence="10">
    <location>
        <begin position="170"/>
        <end position="194"/>
    </location>
</feature>
<feature type="transmembrane region" description="Helical" evidence="10">
    <location>
        <begin position="348"/>
        <end position="371"/>
    </location>
</feature>
<accession>A0AAD9VG49</accession>
<evidence type="ECO:0000313" key="13">
    <source>
        <dbReference type="Proteomes" id="UP001249851"/>
    </source>
</evidence>
<keyword evidence="7" id="KW-1071">Ligand-gated ion channel</keyword>
<evidence type="ECO:0000256" key="10">
    <source>
        <dbReference type="SAM" id="Phobius"/>
    </source>
</evidence>
<dbReference type="FunFam" id="1.10.287.630:FF:000001">
    <property type="entry name" value="Cyclic nucleotide-gated channel alpha 3"/>
    <property type="match status" value="1"/>
</dbReference>
<dbReference type="EMBL" id="JARQWQ010000002">
    <property type="protein sequence ID" value="KAK2573241.1"/>
    <property type="molecule type" value="Genomic_DNA"/>
</dbReference>
<dbReference type="CDD" id="cd00038">
    <property type="entry name" value="CAP_ED"/>
    <property type="match status" value="1"/>
</dbReference>
<dbReference type="SUPFAM" id="SSF51206">
    <property type="entry name" value="cAMP-binding domain-like"/>
    <property type="match status" value="1"/>
</dbReference>
<dbReference type="InterPro" id="IPR050866">
    <property type="entry name" value="CNG_cation_channel"/>
</dbReference>
<evidence type="ECO:0000256" key="9">
    <source>
        <dbReference type="SAM" id="MobiDB-lite"/>
    </source>
</evidence>
<protein>
    <submittedName>
        <fullName evidence="12">Cyclic nucleotide-gated cation channel alpha-3</fullName>
    </submittedName>
</protein>
<keyword evidence="3 10" id="KW-0812">Transmembrane</keyword>
<dbReference type="GO" id="GO:0044877">
    <property type="term" value="F:protein-containing complex binding"/>
    <property type="evidence" value="ECO:0007669"/>
    <property type="project" value="TreeGrafter"/>
</dbReference>
<dbReference type="PANTHER" id="PTHR45638">
    <property type="entry name" value="CYCLIC NUCLEOTIDE-GATED CATION CHANNEL SUBUNIT A"/>
    <property type="match status" value="1"/>
</dbReference>
<keyword evidence="8" id="KW-0407">Ion channel</keyword>
<feature type="compositionally biased region" description="Polar residues" evidence="9">
    <location>
        <begin position="90"/>
        <end position="105"/>
    </location>
</feature>
<feature type="transmembrane region" description="Helical" evidence="10">
    <location>
        <begin position="214"/>
        <end position="237"/>
    </location>
</feature>
<dbReference type="AlphaFoldDB" id="A0AAD9VG49"/>
<gene>
    <name evidence="12" type="ORF">P5673_000877</name>
</gene>
<dbReference type="InterPro" id="IPR000595">
    <property type="entry name" value="cNMP-bd_dom"/>
</dbReference>
<dbReference type="InterPro" id="IPR014710">
    <property type="entry name" value="RmlC-like_jellyroll"/>
</dbReference>
<evidence type="ECO:0000256" key="1">
    <source>
        <dbReference type="ARBA" id="ARBA00004141"/>
    </source>
</evidence>
<feature type="transmembrane region" description="Helical" evidence="10">
    <location>
        <begin position="276"/>
        <end position="297"/>
    </location>
</feature>